<reference evidence="4 5" key="1">
    <citation type="submission" date="2020-03" db="EMBL/GenBank/DDBJ databases">
        <authorList>
            <person name="Kim M.K."/>
        </authorList>
    </citation>
    <scope>NUCLEOTIDE SEQUENCE [LARGE SCALE GENOMIC DNA]</scope>
    <source>
        <strain evidence="4 5">BT328</strain>
    </source>
</reference>
<dbReference type="InterPro" id="IPR028974">
    <property type="entry name" value="TSP_type-3_rpt"/>
</dbReference>
<dbReference type="GO" id="GO:0005509">
    <property type="term" value="F:calcium ion binding"/>
    <property type="evidence" value="ECO:0007669"/>
    <property type="project" value="InterPro"/>
</dbReference>
<feature type="region of interest" description="Disordered" evidence="3">
    <location>
        <begin position="224"/>
        <end position="264"/>
    </location>
</feature>
<dbReference type="GO" id="GO:0007155">
    <property type="term" value="P:cell adhesion"/>
    <property type="evidence" value="ECO:0007669"/>
    <property type="project" value="InterPro"/>
</dbReference>
<sequence length="438" mass="47393">MDGKTLVDASATKYKFRFGLSLLDIGSIRYKNASSWMVQPREGTLLQSEIKPPRTPTQVRDAVARSLGIVPEGTIGDLTVKLPQTLSVQLDAQVRKNWFVGAAWWKPTRPSADRAAIAQHRAELITFGPRYESAGLEFSAMVNYWRELGKVSLGTHVRYGMFTIGSDNLVGFITDNGMSAHLFAGVTWSIGAKRPRDSDGDHVSDQRDFCPSVPGVWLFQGCPDTDNDGIQDKDDNCPQDAGPKSNKGCPDSDGDGILDKNDACPHEPGPAKYKGCPDTDGDGIANNEDECPAVAGPAALAGCPDTDGDGLRDHQDTCPNEAGLKELDGCALKAVANKDTTLSEQDRVFVSQLVKSWLRGVQGNKAVLEQLKTYLTANPTRLIMLEFLGGNEEQLVRVATLFKDDLGVYFGTADRFRFTVNVLTGQAPGLAVKLGNSQ</sequence>
<name>A0A6G9AZD2_9BACT</name>
<proteinExistence type="predicted"/>
<accession>A0A6G9AZD2</accession>
<keyword evidence="5" id="KW-1185">Reference proteome</keyword>
<dbReference type="SUPFAM" id="SSF103647">
    <property type="entry name" value="TSP type-3 repeat"/>
    <property type="match status" value="2"/>
</dbReference>
<dbReference type="Proteomes" id="UP000501802">
    <property type="component" value="Chromosome"/>
</dbReference>
<protein>
    <submittedName>
        <fullName evidence="4">Uncharacterized protein</fullName>
    </submittedName>
</protein>
<dbReference type="Pfam" id="PF02412">
    <property type="entry name" value="TSP_3"/>
    <property type="match status" value="4"/>
</dbReference>
<evidence type="ECO:0000256" key="1">
    <source>
        <dbReference type="ARBA" id="ARBA00022729"/>
    </source>
</evidence>
<dbReference type="KEGG" id="spib:G8759_07935"/>
<evidence type="ECO:0000256" key="2">
    <source>
        <dbReference type="ARBA" id="ARBA00022837"/>
    </source>
</evidence>
<gene>
    <name evidence="4" type="ORF">G8759_07935</name>
</gene>
<dbReference type="EMBL" id="CP050063">
    <property type="protein sequence ID" value="QIP17726.1"/>
    <property type="molecule type" value="Genomic_DNA"/>
</dbReference>
<evidence type="ECO:0000313" key="4">
    <source>
        <dbReference type="EMBL" id="QIP17726.1"/>
    </source>
</evidence>
<dbReference type="InterPro" id="IPR003367">
    <property type="entry name" value="Thrombospondin_3-like_rpt"/>
</dbReference>
<keyword evidence="1" id="KW-0732">Signal</keyword>
<dbReference type="AlphaFoldDB" id="A0A6G9AZD2"/>
<organism evidence="4 5">
    <name type="scientific">Spirosoma aureum</name>
    <dbReference type="NCBI Taxonomy" id="2692134"/>
    <lineage>
        <taxon>Bacteria</taxon>
        <taxon>Pseudomonadati</taxon>
        <taxon>Bacteroidota</taxon>
        <taxon>Cytophagia</taxon>
        <taxon>Cytophagales</taxon>
        <taxon>Cytophagaceae</taxon>
        <taxon>Spirosoma</taxon>
    </lineage>
</organism>
<keyword evidence="2" id="KW-0106">Calcium</keyword>
<evidence type="ECO:0000313" key="5">
    <source>
        <dbReference type="Proteomes" id="UP000501802"/>
    </source>
</evidence>
<dbReference type="PANTHER" id="PTHR10199:SF119">
    <property type="entry name" value="RE20510P"/>
    <property type="match status" value="1"/>
</dbReference>
<evidence type="ECO:0000256" key="3">
    <source>
        <dbReference type="SAM" id="MobiDB-lite"/>
    </source>
</evidence>
<dbReference type="PANTHER" id="PTHR10199">
    <property type="entry name" value="THROMBOSPONDIN"/>
    <property type="match status" value="1"/>
</dbReference>
<dbReference type="Gene3D" id="4.10.1080.10">
    <property type="entry name" value="TSP type-3 repeat"/>
    <property type="match status" value="1"/>
</dbReference>